<evidence type="ECO:0000259" key="1">
    <source>
        <dbReference type="PROSITE" id="PS50146"/>
    </source>
</evidence>
<dbReference type="PANTHER" id="PTHR12358:SF54">
    <property type="entry name" value="SPHINGOSINE KINASE RELATED PROTEIN"/>
    <property type="match status" value="1"/>
</dbReference>
<keyword evidence="3" id="KW-1185">Reference proteome</keyword>
<keyword evidence="2" id="KW-0808">Transferase</keyword>
<comment type="caution">
    <text evidence="2">The sequence shown here is derived from an EMBL/GenBank/DDBJ whole genome shotgun (WGS) entry which is preliminary data.</text>
</comment>
<dbReference type="OrthoDB" id="142078at2"/>
<dbReference type="PROSITE" id="PS50146">
    <property type="entry name" value="DAGK"/>
    <property type="match status" value="1"/>
</dbReference>
<dbReference type="RefSeq" id="WP_127741184.1">
    <property type="nucleotide sequence ID" value="NZ_SACN01000001.1"/>
</dbReference>
<reference evidence="2 3" key="1">
    <citation type="submission" date="2019-01" db="EMBL/GenBank/DDBJ databases">
        <authorList>
            <person name="Chen W.-M."/>
        </authorList>
    </citation>
    <scope>NUCLEOTIDE SEQUENCE [LARGE SCALE GENOMIC DNA]</scope>
    <source>
        <strain evidence="2 3">CCP-7</strain>
    </source>
</reference>
<dbReference type="GO" id="GO:0016301">
    <property type="term" value="F:kinase activity"/>
    <property type="evidence" value="ECO:0007669"/>
    <property type="project" value="UniProtKB-KW"/>
</dbReference>
<dbReference type="Proteomes" id="UP000282971">
    <property type="component" value="Unassembled WGS sequence"/>
</dbReference>
<dbReference type="Pfam" id="PF00781">
    <property type="entry name" value="DAGK_cat"/>
    <property type="match status" value="1"/>
</dbReference>
<organism evidence="2 3">
    <name type="scientific">Sphingomonas crocodyli</name>
    <dbReference type="NCBI Taxonomy" id="1979270"/>
    <lineage>
        <taxon>Bacteria</taxon>
        <taxon>Pseudomonadati</taxon>
        <taxon>Pseudomonadota</taxon>
        <taxon>Alphaproteobacteria</taxon>
        <taxon>Sphingomonadales</taxon>
        <taxon>Sphingomonadaceae</taxon>
        <taxon>Sphingomonas</taxon>
    </lineage>
</organism>
<dbReference type="InterPro" id="IPR016064">
    <property type="entry name" value="NAD/diacylglycerol_kinase_sf"/>
</dbReference>
<evidence type="ECO:0000313" key="3">
    <source>
        <dbReference type="Proteomes" id="UP000282971"/>
    </source>
</evidence>
<gene>
    <name evidence="2" type="ORF">EOD43_03645</name>
</gene>
<dbReference type="Gene3D" id="2.60.200.40">
    <property type="match status" value="1"/>
</dbReference>
<dbReference type="EMBL" id="SACN01000001">
    <property type="protein sequence ID" value="RVT93007.1"/>
    <property type="molecule type" value="Genomic_DNA"/>
</dbReference>
<feature type="domain" description="DAGKc" evidence="1">
    <location>
        <begin position="1"/>
        <end position="123"/>
    </location>
</feature>
<evidence type="ECO:0000313" key="2">
    <source>
        <dbReference type="EMBL" id="RVT93007.1"/>
    </source>
</evidence>
<keyword evidence="2" id="KW-0418">Kinase</keyword>
<dbReference type="GO" id="GO:0005524">
    <property type="term" value="F:ATP binding"/>
    <property type="evidence" value="ECO:0007669"/>
    <property type="project" value="UniProtKB-KW"/>
</dbReference>
<protein>
    <submittedName>
        <fullName evidence="2">Diacylglycerol kinase</fullName>
    </submittedName>
</protein>
<dbReference type="Gene3D" id="3.40.50.10330">
    <property type="entry name" value="Probable inorganic polyphosphate/atp-NAD kinase, domain 1"/>
    <property type="match status" value="1"/>
</dbReference>
<dbReference type="PANTHER" id="PTHR12358">
    <property type="entry name" value="SPHINGOSINE KINASE"/>
    <property type="match status" value="1"/>
</dbReference>
<dbReference type="AlphaFoldDB" id="A0A437M5T4"/>
<accession>A0A437M5T4</accession>
<dbReference type="SMART" id="SM00046">
    <property type="entry name" value="DAGKc"/>
    <property type="match status" value="1"/>
</dbReference>
<dbReference type="InterPro" id="IPR050187">
    <property type="entry name" value="Lipid_Phosphate_FormReg"/>
</dbReference>
<proteinExistence type="predicted"/>
<sequence>MLRALLVHNENAGTDPLPRGEIEAVLRQADIEPIYCAHGEDDLAKALETPVDLIIAAGGDGTVADVVSTLARIEAPIGILPLGGSNNIANAVGVDGDWRDIPRRWALEHWARLDRCEADGPWGRQTFVEALGSGILSEAFDQADDTPDTAKEKERNGRAAFRKALSEAEPFDCTIEADQWSWSGACLMVELMNISFVGSHLALARGAEPGDGLLDIVLVTPDDREAVLRWAECPDDAPFPIATHRTPSASLTVEDRHIRLDDRSPDETLSGRVDVRIRPGWVKILVPQEVRT</sequence>
<dbReference type="InterPro" id="IPR001206">
    <property type="entry name" value="Diacylglycerol_kinase_cat_dom"/>
</dbReference>
<dbReference type="SUPFAM" id="SSF111331">
    <property type="entry name" value="NAD kinase/diacylglycerol kinase-like"/>
    <property type="match status" value="1"/>
</dbReference>
<name>A0A437M5T4_9SPHN</name>
<dbReference type="InterPro" id="IPR017438">
    <property type="entry name" value="ATP-NAD_kinase_N"/>
</dbReference>